<feature type="compositionally biased region" description="Polar residues" evidence="1">
    <location>
        <begin position="146"/>
        <end position="160"/>
    </location>
</feature>
<dbReference type="Proteomes" id="UP000001449">
    <property type="component" value="Chromosome 3"/>
</dbReference>
<dbReference type="GeneID" id="7451288"/>
<feature type="chain" id="PRO_5002869463" description="SET domain-containing protein" evidence="2">
    <location>
        <begin position="20"/>
        <end position="357"/>
    </location>
</feature>
<dbReference type="KEGG" id="tps:THAPSDRAFT_3646"/>
<reference evidence="4 5" key="2">
    <citation type="journal article" date="2008" name="Nature">
        <title>The Phaeodactylum genome reveals the evolutionary history of diatom genomes.</title>
        <authorList>
            <person name="Bowler C."/>
            <person name="Allen A.E."/>
            <person name="Badger J.H."/>
            <person name="Grimwood J."/>
            <person name="Jabbari K."/>
            <person name="Kuo A."/>
            <person name="Maheswari U."/>
            <person name="Martens C."/>
            <person name="Maumus F."/>
            <person name="Otillar R.P."/>
            <person name="Rayko E."/>
            <person name="Salamov A."/>
            <person name="Vandepoele K."/>
            <person name="Beszteri B."/>
            <person name="Gruber A."/>
            <person name="Heijde M."/>
            <person name="Katinka M."/>
            <person name="Mock T."/>
            <person name="Valentin K."/>
            <person name="Verret F."/>
            <person name="Berges J.A."/>
            <person name="Brownlee C."/>
            <person name="Cadoret J.P."/>
            <person name="Chiovitti A."/>
            <person name="Choi C.J."/>
            <person name="Coesel S."/>
            <person name="De Martino A."/>
            <person name="Detter J.C."/>
            <person name="Durkin C."/>
            <person name="Falciatore A."/>
            <person name="Fournet J."/>
            <person name="Haruta M."/>
            <person name="Huysman M.J."/>
            <person name="Jenkins B.D."/>
            <person name="Jiroutova K."/>
            <person name="Jorgensen R.E."/>
            <person name="Joubert Y."/>
            <person name="Kaplan A."/>
            <person name="Kroger N."/>
            <person name="Kroth P.G."/>
            <person name="La Roche J."/>
            <person name="Lindquist E."/>
            <person name="Lommer M."/>
            <person name="Martin-Jezequel V."/>
            <person name="Lopez P.J."/>
            <person name="Lucas S."/>
            <person name="Mangogna M."/>
            <person name="McGinnis K."/>
            <person name="Medlin L.K."/>
            <person name="Montsant A."/>
            <person name="Oudot-Le Secq M.P."/>
            <person name="Napoli C."/>
            <person name="Obornik M."/>
            <person name="Parker M.S."/>
            <person name="Petit J.L."/>
            <person name="Porcel B.M."/>
            <person name="Poulsen N."/>
            <person name="Robison M."/>
            <person name="Rychlewski L."/>
            <person name="Rynearson T.A."/>
            <person name="Schmutz J."/>
            <person name="Shapiro H."/>
            <person name="Siaut M."/>
            <person name="Stanley M."/>
            <person name="Sussman M.R."/>
            <person name="Taylor A.R."/>
            <person name="Vardi A."/>
            <person name="von Dassow P."/>
            <person name="Vyverman W."/>
            <person name="Willis A."/>
            <person name="Wyrwicz L.S."/>
            <person name="Rokhsar D.S."/>
            <person name="Weissenbach J."/>
            <person name="Armbrust E.V."/>
            <person name="Green B.R."/>
            <person name="Van de Peer Y."/>
            <person name="Grigoriev I.V."/>
        </authorList>
    </citation>
    <scope>NUCLEOTIDE SEQUENCE [LARGE SCALE GENOMIC DNA]</scope>
    <source>
        <strain evidence="4 5">CCMP1335</strain>
    </source>
</reference>
<dbReference type="RefSeq" id="XP_002288432.1">
    <property type="nucleotide sequence ID" value="XM_002288396.1"/>
</dbReference>
<evidence type="ECO:0000313" key="5">
    <source>
        <dbReference type="Proteomes" id="UP000001449"/>
    </source>
</evidence>
<proteinExistence type="predicted"/>
<dbReference type="EMBL" id="CM000640">
    <property type="protein sequence ID" value="EED93868.1"/>
    <property type="molecule type" value="Genomic_DNA"/>
</dbReference>
<name>B8BYD2_THAPS</name>
<dbReference type="Pfam" id="PF00856">
    <property type="entry name" value="SET"/>
    <property type="match status" value="1"/>
</dbReference>
<dbReference type="InterPro" id="IPR001214">
    <property type="entry name" value="SET_dom"/>
</dbReference>
<organism evidence="4 5">
    <name type="scientific">Thalassiosira pseudonana</name>
    <name type="common">Marine diatom</name>
    <name type="synonym">Cyclotella nana</name>
    <dbReference type="NCBI Taxonomy" id="35128"/>
    <lineage>
        <taxon>Eukaryota</taxon>
        <taxon>Sar</taxon>
        <taxon>Stramenopiles</taxon>
        <taxon>Ochrophyta</taxon>
        <taxon>Bacillariophyta</taxon>
        <taxon>Coscinodiscophyceae</taxon>
        <taxon>Thalassiosirophycidae</taxon>
        <taxon>Thalassiosirales</taxon>
        <taxon>Thalassiosiraceae</taxon>
        <taxon>Thalassiosira</taxon>
    </lineage>
</organism>
<dbReference type="InterPro" id="IPR046341">
    <property type="entry name" value="SET_dom_sf"/>
</dbReference>
<dbReference type="InParanoid" id="B8BYD2"/>
<dbReference type="Gene3D" id="2.170.270.10">
    <property type="entry name" value="SET domain"/>
    <property type="match status" value="1"/>
</dbReference>
<dbReference type="HOGENOM" id="CLU_777288_0_0_1"/>
<evidence type="ECO:0000256" key="1">
    <source>
        <dbReference type="SAM" id="MobiDB-lite"/>
    </source>
</evidence>
<gene>
    <name evidence="4" type="ORF">THAPSDRAFT_3646</name>
</gene>
<protein>
    <recommendedName>
        <fullName evidence="3">SET domain-containing protein</fullName>
    </recommendedName>
</protein>
<keyword evidence="2" id="KW-0732">Signal</keyword>
<dbReference type="PROSITE" id="PS50280">
    <property type="entry name" value="SET"/>
    <property type="match status" value="1"/>
</dbReference>
<evidence type="ECO:0000256" key="2">
    <source>
        <dbReference type="SAM" id="SignalP"/>
    </source>
</evidence>
<dbReference type="SUPFAM" id="SSF82199">
    <property type="entry name" value="SET domain"/>
    <property type="match status" value="1"/>
</dbReference>
<feature type="domain" description="SET" evidence="3">
    <location>
        <begin position="224"/>
        <end position="346"/>
    </location>
</feature>
<dbReference type="PaxDb" id="35128-Thaps3646"/>
<evidence type="ECO:0000313" key="4">
    <source>
        <dbReference type="EMBL" id="EED93868.1"/>
    </source>
</evidence>
<sequence>MRFILALIYFLLHIGGTVADAVVDGSIIDDAHQQHNHTSPTINVRLEAAKYYLQSEVQHLFPQSVKISGYSNSEQSVKYKLRLLEEALNSELSFVRDEKAKRIDIDAQENIQTAAQSYGVLDTTTPILIPTTSSNDDSCGIVDGGNDNQTDSNDTSISPDNQALTTPKWIDWEFERMYHYFLCEEWAEDLTKPLYTPRMWDIIRDKYWQLGESTFNFSHGDEYDQPYYADFSEGMGRGVFASRHIKKGELVHDGTRDTVFFRDGATWRKYVMSLGRRMSCDVLEWTWTQDVTGDGEYLLCLNLGDGAFFNSGGDKYSNIAPKTSTDLDFYALRDIEVDEELFYDYELYETHWSEFGL</sequence>
<feature type="signal peptide" evidence="2">
    <location>
        <begin position="1"/>
        <end position="19"/>
    </location>
</feature>
<accession>B8BYD2</accession>
<dbReference type="eggNOG" id="ENOG502RK07">
    <property type="taxonomic scope" value="Eukaryota"/>
</dbReference>
<feature type="region of interest" description="Disordered" evidence="1">
    <location>
        <begin position="135"/>
        <end position="160"/>
    </location>
</feature>
<keyword evidence="5" id="KW-1185">Reference proteome</keyword>
<dbReference type="AlphaFoldDB" id="B8BYD2"/>
<evidence type="ECO:0000259" key="3">
    <source>
        <dbReference type="PROSITE" id="PS50280"/>
    </source>
</evidence>
<reference evidence="4 5" key="1">
    <citation type="journal article" date="2004" name="Science">
        <title>The genome of the diatom Thalassiosira pseudonana: ecology, evolution, and metabolism.</title>
        <authorList>
            <person name="Armbrust E.V."/>
            <person name="Berges J.A."/>
            <person name="Bowler C."/>
            <person name="Green B.R."/>
            <person name="Martinez D."/>
            <person name="Putnam N.H."/>
            <person name="Zhou S."/>
            <person name="Allen A.E."/>
            <person name="Apt K.E."/>
            <person name="Bechner M."/>
            <person name="Brzezinski M.A."/>
            <person name="Chaal B.K."/>
            <person name="Chiovitti A."/>
            <person name="Davis A.K."/>
            <person name="Demarest M.S."/>
            <person name="Detter J.C."/>
            <person name="Glavina T."/>
            <person name="Goodstein D."/>
            <person name="Hadi M.Z."/>
            <person name="Hellsten U."/>
            <person name="Hildebrand M."/>
            <person name="Jenkins B.D."/>
            <person name="Jurka J."/>
            <person name="Kapitonov V.V."/>
            <person name="Kroger N."/>
            <person name="Lau W.W."/>
            <person name="Lane T.W."/>
            <person name="Larimer F.W."/>
            <person name="Lippmeier J.C."/>
            <person name="Lucas S."/>
            <person name="Medina M."/>
            <person name="Montsant A."/>
            <person name="Obornik M."/>
            <person name="Parker M.S."/>
            <person name="Palenik B."/>
            <person name="Pazour G.J."/>
            <person name="Richardson P.M."/>
            <person name="Rynearson T.A."/>
            <person name="Saito M.A."/>
            <person name="Schwartz D.C."/>
            <person name="Thamatrakoln K."/>
            <person name="Valentin K."/>
            <person name="Vardi A."/>
            <person name="Wilkerson F.P."/>
            <person name="Rokhsar D.S."/>
        </authorList>
    </citation>
    <scope>NUCLEOTIDE SEQUENCE [LARGE SCALE GENOMIC DNA]</scope>
    <source>
        <strain evidence="4 5">CCMP1335</strain>
    </source>
</reference>